<dbReference type="Proteomes" id="UP001500466">
    <property type="component" value="Unassembled WGS sequence"/>
</dbReference>
<proteinExistence type="predicted"/>
<accession>A0ABP9GUX7</accession>
<feature type="region of interest" description="Disordered" evidence="1">
    <location>
        <begin position="30"/>
        <end position="77"/>
    </location>
</feature>
<feature type="compositionally biased region" description="Basic and acidic residues" evidence="1">
    <location>
        <begin position="50"/>
        <end position="60"/>
    </location>
</feature>
<dbReference type="EMBL" id="BAABHS010000003">
    <property type="protein sequence ID" value="GAA4950883.1"/>
    <property type="molecule type" value="Genomic_DNA"/>
</dbReference>
<comment type="caution">
    <text evidence="2">The sequence shown here is derived from an EMBL/GenBank/DDBJ whole genome shotgun (WGS) entry which is preliminary data.</text>
</comment>
<evidence type="ECO:0000313" key="2">
    <source>
        <dbReference type="EMBL" id="GAA4950883.1"/>
    </source>
</evidence>
<organism evidence="2 3">
    <name type="scientific">Yinghuangia aomiensis</name>
    <dbReference type="NCBI Taxonomy" id="676205"/>
    <lineage>
        <taxon>Bacteria</taxon>
        <taxon>Bacillati</taxon>
        <taxon>Actinomycetota</taxon>
        <taxon>Actinomycetes</taxon>
        <taxon>Kitasatosporales</taxon>
        <taxon>Streptomycetaceae</taxon>
        <taxon>Yinghuangia</taxon>
    </lineage>
</organism>
<protein>
    <submittedName>
        <fullName evidence="2">Uncharacterized protein</fullName>
    </submittedName>
</protein>
<reference evidence="3" key="1">
    <citation type="journal article" date="2019" name="Int. J. Syst. Evol. Microbiol.">
        <title>The Global Catalogue of Microorganisms (GCM) 10K type strain sequencing project: providing services to taxonomists for standard genome sequencing and annotation.</title>
        <authorList>
            <consortium name="The Broad Institute Genomics Platform"/>
            <consortium name="The Broad Institute Genome Sequencing Center for Infectious Disease"/>
            <person name="Wu L."/>
            <person name="Ma J."/>
        </authorList>
    </citation>
    <scope>NUCLEOTIDE SEQUENCE [LARGE SCALE GENOMIC DNA]</scope>
    <source>
        <strain evidence="3">JCM 17986</strain>
    </source>
</reference>
<keyword evidence="3" id="KW-1185">Reference proteome</keyword>
<evidence type="ECO:0000313" key="3">
    <source>
        <dbReference type="Proteomes" id="UP001500466"/>
    </source>
</evidence>
<sequence>MVGGDAVGDQGRDDGVGGQGQVVAVLFEAADGEYREPRPGGAEVGGGGAGEREIHGAKIAERRRRPRQPRPLWPRRT</sequence>
<evidence type="ECO:0000256" key="1">
    <source>
        <dbReference type="SAM" id="MobiDB-lite"/>
    </source>
</evidence>
<name>A0ABP9GUX7_9ACTN</name>
<feature type="compositionally biased region" description="Basic residues" evidence="1">
    <location>
        <begin position="61"/>
        <end position="77"/>
    </location>
</feature>
<gene>
    <name evidence="2" type="ORF">GCM10023205_09570</name>
</gene>